<dbReference type="InterPro" id="IPR029526">
    <property type="entry name" value="PGBD"/>
</dbReference>
<evidence type="ECO:0000259" key="1">
    <source>
        <dbReference type="Pfam" id="PF13843"/>
    </source>
</evidence>
<dbReference type="Pfam" id="PF13843">
    <property type="entry name" value="DDE_Tnp_1_7"/>
    <property type="match status" value="1"/>
</dbReference>
<evidence type="ECO:0000313" key="2">
    <source>
        <dbReference type="EMBL" id="CAD7423275.1"/>
    </source>
</evidence>
<reference evidence="2" key="1">
    <citation type="submission" date="2020-11" db="EMBL/GenBank/DDBJ databases">
        <authorList>
            <person name="Tran Van P."/>
        </authorList>
    </citation>
    <scope>NUCLEOTIDE SEQUENCE</scope>
</reference>
<dbReference type="PANTHER" id="PTHR46599">
    <property type="entry name" value="PIGGYBAC TRANSPOSABLE ELEMENT-DERIVED PROTEIN 4"/>
    <property type="match status" value="1"/>
</dbReference>
<dbReference type="PANTHER" id="PTHR46599:SF3">
    <property type="entry name" value="PIGGYBAC TRANSPOSABLE ELEMENT-DERIVED PROTEIN 4"/>
    <property type="match status" value="1"/>
</dbReference>
<proteinExistence type="predicted"/>
<organism evidence="2">
    <name type="scientific">Timema monikensis</name>
    <dbReference type="NCBI Taxonomy" id="170555"/>
    <lineage>
        <taxon>Eukaryota</taxon>
        <taxon>Metazoa</taxon>
        <taxon>Ecdysozoa</taxon>
        <taxon>Arthropoda</taxon>
        <taxon>Hexapoda</taxon>
        <taxon>Insecta</taxon>
        <taxon>Pterygota</taxon>
        <taxon>Neoptera</taxon>
        <taxon>Polyneoptera</taxon>
        <taxon>Phasmatodea</taxon>
        <taxon>Timematodea</taxon>
        <taxon>Timematoidea</taxon>
        <taxon>Timematidae</taxon>
        <taxon>Timema</taxon>
    </lineage>
</organism>
<dbReference type="Gene3D" id="2.30.30.140">
    <property type="match status" value="1"/>
</dbReference>
<name>A0A7R9DX04_9NEOP</name>
<sequence length="374" mass="42964">MPISDIIYNPSSCMTHFMNERVSQAVWCSNHLTTQAPCTRMTHCNQTRPQHRAKPVGRRECNSSRVREITVAMTAKMKGFAPWPGRAHTRDSSSQLSHNEGGAWIEEVNIKPYGEFKEQLIKSSKSGAFKEAVESIEDYIKNGKSDIDDTDATFNKLRESSNEKKEKTPKVKKAYDEATCGSRKLLKPLLDQRNDKFRNVYTPECDVSVDKLLMIWEGRLSWKVYIPLKHARFGMKSFELCESKSCYVWNFIIYVGNDTMFDDSLKHESYGSKVVLELMTPLLNQGYRVTMDNWFSSSDLYNKLHNNQTGTMGTLRQNRKGVPGEIKNAKLKKGESVAVYRDKRMIMKWKDKMSTTHDNKMVPARARGQETTKP</sequence>
<accession>A0A7R9DX04</accession>
<dbReference type="AlphaFoldDB" id="A0A7R9DX04"/>
<dbReference type="EMBL" id="OB792660">
    <property type="protein sequence ID" value="CAD7423275.1"/>
    <property type="molecule type" value="Genomic_DNA"/>
</dbReference>
<gene>
    <name evidence="2" type="ORF">TMSB3V08_LOCUS266</name>
</gene>
<protein>
    <recommendedName>
        <fullName evidence="1">PiggyBac transposable element-derived protein domain-containing protein</fullName>
    </recommendedName>
</protein>
<feature type="domain" description="PiggyBac transposable element-derived protein" evidence="1">
    <location>
        <begin position="186"/>
        <end position="363"/>
    </location>
</feature>
<dbReference type="SUPFAM" id="SSF63748">
    <property type="entry name" value="Tudor/PWWP/MBT"/>
    <property type="match status" value="1"/>
</dbReference>